<dbReference type="Gene3D" id="2.60.40.10">
    <property type="entry name" value="Immunoglobulins"/>
    <property type="match status" value="1"/>
</dbReference>
<dbReference type="InterPro" id="IPR032260">
    <property type="entry name" value="DUF5060"/>
</dbReference>
<keyword evidence="3" id="KW-1185">Reference proteome</keyword>
<dbReference type="EMBL" id="RBII01000002">
    <property type="protein sequence ID" value="RKQ69038.1"/>
    <property type="molecule type" value="Genomic_DNA"/>
</dbReference>
<dbReference type="Proteomes" id="UP000282211">
    <property type="component" value="Unassembled WGS sequence"/>
</dbReference>
<feature type="domain" description="DUF5060" evidence="1">
    <location>
        <begin position="32"/>
        <end position="112"/>
    </location>
</feature>
<comment type="caution">
    <text evidence="2">The sequence shown here is derived from an EMBL/GenBank/DDBJ whole genome shotgun (WGS) entry which is preliminary data.</text>
</comment>
<dbReference type="Gene3D" id="3.20.20.80">
    <property type="entry name" value="Glycosidases"/>
    <property type="match status" value="1"/>
</dbReference>
<organism evidence="2 3">
    <name type="scientific">Litorimonas taeanensis</name>
    <dbReference type="NCBI Taxonomy" id="568099"/>
    <lineage>
        <taxon>Bacteria</taxon>
        <taxon>Pseudomonadati</taxon>
        <taxon>Pseudomonadota</taxon>
        <taxon>Alphaproteobacteria</taxon>
        <taxon>Maricaulales</taxon>
        <taxon>Robiginitomaculaceae</taxon>
    </lineage>
</organism>
<dbReference type="InterPro" id="IPR013783">
    <property type="entry name" value="Ig-like_fold"/>
</dbReference>
<reference evidence="2 3" key="1">
    <citation type="submission" date="2018-10" db="EMBL/GenBank/DDBJ databases">
        <title>Genomic Encyclopedia of Type Strains, Phase IV (KMG-IV): sequencing the most valuable type-strain genomes for metagenomic binning, comparative biology and taxonomic classification.</title>
        <authorList>
            <person name="Goeker M."/>
        </authorList>
    </citation>
    <scope>NUCLEOTIDE SEQUENCE [LARGE SCALE GENOMIC DNA]</scope>
    <source>
        <strain evidence="2 3">DSM 22008</strain>
    </source>
</reference>
<accession>A0A420WDI2</accession>
<dbReference type="RefSeq" id="WP_170144944.1">
    <property type="nucleotide sequence ID" value="NZ_RBII01000002.1"/>
</dbReference>
<dbReference type="InParanoid" id="A0A420WDI2"/>
<protein>
    <submittedName>
        <fullName evidence="2">Uncharacterized protein DUF5060</fullName>
    </submittedName>
</protein>
<proteinExistence type="predicted"/>
<gene>
    <name evidence="2" type="ORF">DES40_1818</name>
</gene>
<sequence>MRVWGLTIFVLCLAACTARSPELPVQITGEPEVWHVQTLSFEGPMVKEERSTFTDYSLDVFFYHDSEDIWYYVTGYFAGSKNALATNTHYGNIWEAKFVPPISGTWHYQLAFTHQSQIAFGDGVNVWAPSGDAEQKFYSGYFDVSKSAKTSTKQISKGFLKDWRKGYLEFSGTNEPWLKTGAGSPENIFAYADFDGTYDAGGTNFPSLGKNQLHEFEPHIKDWREGDPTWGDGKGKGLIGLMNYYADVGVNNQYMVMMNYKGDGQDVFPYVDPTDPYVFDVSKLAQWQLVFDYMDKKGIAKNFLFLETENESYFEVVDGVEVGKDFADSRKLYYREMVARFGHSLGLVWNLGEEHGVVGNSGEDPYRQPTSVEQRRQFAQYIRDLDPYDHAIVSHNWPDGEEDHYGPLLGEQAFSGISLQAHHSYFEKAKEWTERSKEADRPWVFFVDEPLGWEFGAQPDADVETHKRAIEGVLWPALMGGASGVDWYFGWQNNAPTSDLSNEDQRTRHALWVASAKVRKFWEETFDLLSLQVTKSGDDIIMTGLDKSGQPIRLTAERKVPVIPEGEGHNPWEYELISLTLEQGGETRRLDPFNPQ</sequence>
<evidence type="ECO:0000313" key="2">
    <source>
        <dbReference type="EMBL" id="RKQ69038.1"/>
    </source>
</evidence>
<evidence type="ECO:0000313" key="3">
    <source>
        <dbReference type="Proteomes" id="UP000282211"/>
    </source>
</evidence>
<evidence type="ECO:0000259" key="1">
    <source>
        <dbReference type="Pfam" id="PF16586"/>
    </source>
</evidence>
<dbReference type="Pfam" id="PF16586">
    <property type="entry name" value="DUF5060"/>
    <property type="match status" value="1"/>
</dbReference>
<dbReference type="AlphaFoldDB" id="A0A420WDI2"/>
<name>A0A420WDI2_9PROT</name>